<dbReference type="HOGENOM" id="CLU_080639_0_0_2"/>
<dbReference type="AlphaFoldDB" id="D3T1Z0"/>
<evidence type="ECO:0000256" key="1">
    <source>
        <dbReference type="SAM" id="Phobius"/>
    </source>
</evidence>
<sequence>MEPIKQPDDVEGCTCLRCRSTDLQVFRRSIAGDILWAISLPWRHPSVLVLVFAVTVLSWLLWPALETMPQTWPVGTAVAFYVALSTTVLRVYVVGVTTAALQGSVRSARELFVTSQRRLPAVVVTLIAVLIVGAVAIGLASILSWGLLSTLTWVDELAGTSLSSESIYDGASATLIFGSASALAIFKFWLAPEICVVGGYNPLTALRLSWSVTSLHWFRVLIVIVGFSLTVFLPQIGKQTLSALGGSWLLWDPLTGFIQMLFYGVGYAIWFAVGTQIYVRSTLP</sequence>
<reference evidence="3" key="1">
    <citation type="submission" date="2010-02" db="EMBL/GenBank/DDBJ databases">
        <title>Complete sequence of plasmid 2 of Natrialba magadii ATCC 43099.</title>
        <authorList>
            <consortium name="US DOE Joint Genome Institute"/>
            <person name="Lucas S."/>
            <person name="Copeland A."/>
            <person name="Lapidus A."/>
            <person name="Cheng J.-F."/>
            <person name="Bruce D."/>
            <person name="Goodwin L."/>
            <person name="Pitluck S."/>
            <person name="Davenport K."/>
            <person name="Saunders E."/>
            <person name="Detter J.C."/>
            <person name="Han C."/>
            <person name="Tapia R."/>
            <person name="Land M."/>
            <person name="Hauser L."/>
            <person name="Kyrpides N."/>
            <person name="Mikhailova N."/>
            <person name="De Castro R.E."/>
            <person name="Maupin-Furlow J.A."/>
            <person name="Woyke T."/>
        </authorList>
    </citation>
    <scope>NUCLEOTIDE SEQUENCE [LARGE SCALE GENOMIC DNA]</scope>
    <source>
        <strain evidence="3">ATCC 43099 / DSM 3394 / CCM 3739 / CIP 104546 / IAM 13178 / JCM 8861 / NBRC 102185 / NCIMB 2190 / MS3</strain>
        <plasmid evidence="3">pNMAG02</plasmid>
    </source>
</reference>
<keyword evidence="1" id="KW-0812">Transmembrane</keyword>
<feature type="transmembrane region" description="Helical" evidence="1">
    <location>
        <begin position="47"/>
        <end position="65"/>
    </location>
</feature>
<keyword evidence="1" id="KW-0472">Membrane</keyword>
<keyword evidence="1" id="KW-1133">Transmembrane helix</keyword>
<organism evidence="2 3">
    <name type="scientific">Natrialba magadii (strain ATCC 43099 / DSM 3394 / CCM 3739 / CIP 104546 / IAM 13178 / JCM 8861 / NBRC 102185 / NCIMB 2190 / MS3)</name>
    <name type="common">Natronobacterium magadii</name>
    <dbReference type="NCBI Taxonomy" id="547559"/>
    <lineage>
        <taxon>Archaea</taxon>
        <taxon>Methanobacteriati</taxon>
        <taxon>Methanobacteriota</taxon>
        <taxon>Stenosarchaea group</taxon>
        <taxon>Halobacteria</taxon>
        <taxon>Halobacteriales</taxon>
        <taxon>Natrialbaceae</taxon>
        <taxon>Natrialba</taxon>
    </lineage>
</organism>
<geneLocation type="plasmid" evidence="2 3">
    <name>pNMAG02</name>
</geneLocation>
<protein>
    <submittedName>
        <fullName evidence="2">Uncharacterized protein</fullName>
    </submittedName>
</protein>
<evidence type="ECO:0000313" key="2">
    <source>
        <dbReference type="EMBL" id="ADD07599.1"/>
    </source>
</evidence>
<dbReference type="Proteomes" id="UP000001879">
    <property type="component" value="Plasmid pNMAG02"/>
</dbReference>
<reference evidence="2 3" key="2">
    <citation type="journal article" date="2012" name="BMC Genomics">
        <title>A comparative genomics perspective on the genetic content of the alkaliphilic haloarchaeon Natrialba magadii ATCC 43099T.</title>
        <authorList>
            <person name="Siddaramappa S."/>
            <person name="Challacombe J.F."/>
            <person name="Decastro R.E."/>
            <person name="Pfeiffer F."/>
            <person name="Sastre D.E."/>
            <person name="Gimenez M.I."/>
            <person name="Paggi R.A."/>
            <person name="Detter J.C."/>
            <person name="Davenport K.W."/>
            <person name="Goodwin L.A."/>
            <person name="Kyrpides N."/>
            <person name="Tapia R."/>
            <person name="Pitluck S."/>
            <person name="Lucas S."/>
            <person name="Woyke T."/>
            <person name="Maupin-Furlow J.A."/>
        </authorList>
    </citation>
    <scope>NUCLEOTIDE SEQUENCE [LARGE SCALE GENOMIC DNA]</scope>
    <source>
        <strain evidence="3">ATCC 43099 / DSM 3394 / CCM 3739 / CIP 104546 / IAM 13178 / JCM 8861 / NBRC 102185 / NCIMB 2190 / MS3</strain>
    </source>
</reference>
<name>D3T1Z0_NATMM</name>
<accession>D3T1Z0</accession>
<keyword evidence="2" id="KW-0614">Plasmid</keyword>
<keyword evidence="3" id="KW-1185">Reference proteome</keyword>
<dbReference type="EMBL" id="CP001934">
    <property type="protein sequence ID" value="ADD07599.1"/>
    <property type="molecule type" value="Genomic_DNA"/>
</dbReference>
<feature type="transmembrane region" description="Helical" evidence="1">
    <location>
        <begin position="77"/>
        <end position="101"/>
    </location>
</feature>
<evidence type="ECO:0000313" key="3">
    <source>
        <dbReference type="Proteomes" id="UP000001879"/>
    </source>
</evidence>
<dbReference type="PaxDb" id="547559-Nmag_4074"/>
<dbReference type="GeneID" id="8828808"/>
<feature type="transmembrane region" description="Helical" evidence="1">
    <location>
        <begin position="257"/>
        <end position="279"/>
    </location>
</feature>
<feature type="transmembrane region" description="Helical" evidence="1">
    <location>
        <begin position="217"/>
        <end position="237"/>
    </location>
</feature>
<feature type="transmembrane region" description="Helical" evidence="1">
    <location>
        <begin position="122"/>
        <end position="147"/>
    </location>
</feature>
<dbReference type="eggNOG" id="arCOG10817">
    <property type="taxonomic scope" value="Archaea"/>
</dbReference>
<feature type="transmembrane region" description="Helical" evidence="1">
    <location>
        <begin position="167"/>
        <end position="190"/>
    </location>
</feature>
<gene>
    <name evidence="2" type="ordered locus">Nmag_4074</name>
</gene>
<dbReference type="RefSeq" id="WP_012996968.1">
    <property type="nucleotide sequence ID" value="NC_013924.1"/>
</dbReference>
<proteinExistence type="predicted"/>
<dbReference type="KEGG" id="nmg:Nmag_4074"/>